<dbReference type="PANTHER" id="PTHR13847:SF289">
    <property type="entry name" value="GLYCINE OXIDASE"/>
    <property type="match status" value="1"/>
</dbReference>
<gene>
    <name evidence="3" type="ORF">VV02_23655</name>
</gene>
<evidence type="ECO:0000259" key="2">
    <source>
        <dbReference type="Pfam" id="PF01266"/>
    </source>
</evidence>
<dbReference type="GO" id="GO:0016491">
    <property type="term" value="F:oxidoreductase activity"/>
    <property type="evidence" value="ECO:0007669"/>
    <property type="project" value="UniProtKB-KW"/>
</dbReference>
<protein>
    <submittedName>
        <fullName evidence="3">Amino acid dehydrogenase</fullName>
    </submittedName>
</protein>
<evidence type="ECO:0000313" key="4">
    <source>
        <dbReference type="Proteomes" id="UP000066480"/>
    </source>
</evidence>
<organism evidence="3 4">
    <name type="scientific">Luteipulveratus mongoliensis</name>
    <dbReference type="NCBI Taxonomy" id="571913"/>
    <lineage>
        <taxon>Bacteria</taxon>
        <taxon>Bacillati</taxon>
        <taxon>Actinomycetota</taxon>
        <taxon>Actinomycetes</taxon>
        <taxon>Micrococcales</taxon>
        <taxon>Dermacoccaceae</taxon>
        <taxon>Luteipulveratus</taxon>
    </lineage>
</organism>
<sequence>MKQVERLSPVRGSGRAHVVVVGAGMVGLSTAWFLQEHDVDVTVVERSGVAAGSSWGNAGWISPGLAVPLSDPSIIKYGAKAVLDPHSPLYVPLRPDRHLARFMLGFARRCTPGQWMRTMHSYVPVNRRAIGAFDALESGGVKAISHDAPIMAAFLKGEDAAGLEHEIKLIHEAGLELDTEDIDNATLRAELPIVSDQVERAIRINGQRYIDPGAYVEALADSVRERGGTVIVGSNVHALRHGPRGVTVEMVSGEPVHGDAVVLATGAWLPTLAARCGVRTQLRAGRGYSFSVAVSDRDAGPVPCPVYFPYERVACTPYGNRLRVGGTMEFADTEAPLNPSRVDAIVRSGRPLLSGVDWDDREDVWVGSRPVTVDGLPLVGATNVPRVYVNGGHGMWGITLGPLTGQLLAEQMVSGVVPAELEPFDPTR</sequence>
<dbReference type="Proteomes" id="UP000066480">
    <property type="component" value="Chromosome"/>
</dbReference>
<feature type="domain" description="FAD dependent oxidoreductase" evidence="2">
    <location>
        <begin position="17"/>
        <end position="410"/>
    </location>
</feature>
<dbReference type="PATRIC" id="fig|571913.6.peg.4792"/>
<dbReference type="PANTHER" id="PTHR13847">
    <property type="entry name" value="SARCOSINE DEHYDROGENASE-RELATED"/>
    <property type="match status" value="1"/>
</dbReference>
<dbReference type="AlphaFoldDB" id="A0A0K1JN70"/>
<name>A0A0K1JN70_9MICO</name>
<accession>A0A0K1JN70</accession>
<dbReference type="Pfam" id="PF01266">
    <property type="entry name" value="DAO"/>
    <property type="match status" value="1"/>
</dbReference>
<dbReference type="Gene3D" id="3.50.50.60">
    <property type="entry name" value="FAD/NAD(P)-binding domain"/>
    <property type="match status" value="2"/>
</dbReference>
<dbReference type="GO" id="GO:0005737">
    <property type="term" value="C:cytoplasm"/>
    <property type="evidence" value="ECO:0007669"/>
    <property type="project" value="TreeGrafter"/>
</dbReference>
<dbReference type="SUPFAM" id="SSF54373">
    <property type="entry name" value="FAD-linked reductases, C-terminal domain"/>
    <property type="match status" value="1"/>
</dbReference>
<dbReference type="KEGG" id="lmoi:VV02_23655"/>
<dbReference type="InterPro" id="IPR006076">
    <property type="entry name" value="FAD-dep_OxRdtase"/>
</dbReference>
<dbReference type="Gene3D" id="3.30.9.10">
    <property type="entry name" value="D-Amino Acid Oxidase, subunit A, domain 2"/>
    <property type="match status" value="1"/>
</dbReference>
<dbReference type="SUPFAM" id="SSF51905">
    <property type="entry name" value="FAD/NAD(P)-binding domain"/>
    <property type="match status" value="1"/>
</dbReference>
<dbReference type="RefSeq" id="WP_052595621.1">
    <property type="nucleotide sequence ID" value="NZ_CP011112.1"/>
</dbReference>
<dbReference type="EMBL" id="CP011112">
    <property type="protein sequence ID" value="AKU18151.1"/>
    <property type="molecule type" value="Genomic_DNA"/>
</dbReference>
<keyword evidence="1" id="KW-0560">Oxidoreductase</keyword>
<proteinExistence type="predicted"/>
<dbReference type="STRING" id="571913.VV02_23655"/>
<dbReference type="OrthoDB" id="9806257at2"/>
<reference evidence="3 4" key="1">
    <citation type="submission" date="2015-03" db="EMBL/GenBank/DDBJ databases">
        <title>Luteipulveratus halotolerans sp. nov., a novel actinobacterium (Dermacoccaceae) from Sarawak, Malaysia.</title>
        <authorList>
            <person name="Juboi H."/>
            <person name="Basik A."/>
            <person name="Shamsul S.S."/>
            <person name="Arnold P."/>
            <person name="Schmitt E.K."/>
            <person name="Sanglier J.-J."/>
            <person name="Yeo T."/>
        </authorList>
    </citation>
    <scope>NUCLEOTIDE SEQUENCE [LARGE SCALE GENOMIC DNA]</scope>
    <source>
        <strain evidence="3 4">MN07-A0370</strain>
    </source>
</reference>
<evidence type="ECO:0000256" key="1">
    <source>
        <dbReference type="ARBA" id="ARBA00023002"/>
    </source>
</evidence>
<evidence type="ECO:0000313" key="3">
    <source>
        <dbReference type="EMBL" id="AKU18151.1"/>
    </source>
</evidence>
<dbReference type="InterPro" id="IPR036188">
    <property type="entry name" value="FAD/NAD-bd_sf"/>
</dbReference>
<keyword evidence="4" id="KW-1185">Reference proteome</keyword>